<dbReference type="Pfam" id="PF05954">
    <property type="entry name" value="Phage_GPD"/>
    <property type="match status" value="1"/>
</dbReference>
<comment type="similarity">
    <text evidence="1">Belongs to the VgrG protein family.</text>
</comment>
<dbReference type="Gene3D" id="2.30.110.50">
    <property type="match status" value="1"/>
</dbReference>
<dbReference type="NCBIfam" id="TIGR01646">
    <property type="entry name" value="vgr_GE"/>
    <property type="match status" value="1"/>
</dbReference>
<protein>
    <submittedName>
        <fullName evidence="5">Type VI secretion system tip protein VgrG</fullName>
    </submittedName>
</protein>
<dbReference type="Proteomes" id="UP000648984">
    <property type="component" value="Unassembled WGS sequence"/>
</dbReference>
<evidence type="ECO:0000259" key="2">
    <source>
        <dbReference type="Pfam" id="PF04717"/>
    </source>
</evidence>
<accession>A0ABX1Q8V4</accession>
<dbReference type="NCBIfam" id="TIGR03361">
    <property type="entry name" value="VI_Rhs_Vgr"/>
    <property type="match status" value="1"/>
</dbReference>
<keyword evidence="6" id="KW-1185">Reference proteome</keyword>
<dbReference type="InterPro" id="IPR028244">
    <property type="entry name" value="T6SS_Rhs_Vgr_dom"/>
</dbReference>
<reference evidence="5 6" key="1">
    <citation type="submission" date="2019-12" db="EMBL/GenBank/DDBJ databases">
        <title>Comparative genomics gives insights into the taxonomy of the Azoarcus-Aromatoleum group and reveals separate origins of nif in the plant-associated Azoarcus and non-plant-associated Aromatoleum sub-groups.</title>
        <authorList>
            <person name="Lafos M."/>
            <person name="Maluk M."/>
            <person name="Batista M."/>
            <person name="Junghare M."/>
            <person name="Carmona M."/>
            <person name="Faoro H."/>
            <person name="Cruz L.M."/>
            <person name="Battistoni F."/>
            <person name="De Souza E."/>
            <person name="Pedrosa F."/>
            <person name="Chen W.-M."/>
            <person name="Poole P.S."/>
            <person name="Dixon R.A."/>
            <person name="James E.K."/>
        </authorList>
    </citation>
    <scope>NUCLEOTIDE SEQUENCE [LARGE SCALE GENOMIC DNA]</scope>
    <source>
        <strain evidence="5 6">22Lin</strain>
    </source>
</reference>
<dbReference type="Pfam" id="PF10106">
    <property type="entry name" value="DUF2345"/>
    <property type="match status" value="1"/>
</dbReference>
<dbReference type="SUPFAM" id="SSF69255">
    <property type="entry name" value="gp5 N-terminal domain-like"/>
    <property type="match status" value="1"/>
</dbReference>
<proteinExistence type="inferred from homology"/>
<dbReference type="Gene3D" id="3.55.50.10">
    <property type="entry name" value="Baseplate protein-like domains"/>
    <property type="match status" value="1"/>
</dbReference>
<evidence type="ECO:0000256" key="1">
    <source>
        <dbReference type="ARBA" id="ARBA00005558"/>
    </source>
</evidence>
<dbReference type="InterPro" id="IPR018769">
    <property type="entry name" value="VgrG2_DUF2345"/>
</dbReference>
<dbReference type="Pfam" id="PF13296">
    <property type="entry name" value="T6SS_Vgr"/>
    <property type="match status" value="1"/>
</dbReference>
<evidence type="ECO:0000313" key="5">
    <source>
        <dbReference type="EMBL" id="NMG74733.1"/>
    </source>
</evidence>
<gene>
    <name evidence="5" type="primary">tssI</name>
    <name evidence="5" type="ORF">GPA25_08150</name>
</gene>
<sequence>MNDLIDLISDGAGWRQTDRLLTLITPAGADALLAETATIDEALGPVADHAGFRIDLTALSVNADLSLTALLGQPARLDLQTSASRTLLRSFHGHVTRAVRLGADGGFARYRLTIEPWLSFLGQTQDSYLFQDKSIVEIIDELLGDWNGQGKLVPAWRWDLADPAVYPKRGMTTQYRESDLAFFKRLLAEEGLFCWFEHQADPGDTLGAHTLVIADHNAAFIDNTQPRIRFTQAGATLSEDSVDRWHAIRQLDTGNMQASSWDYRSLGMRPQATASAIENGAGPSTVSWDDPGPYAWPTAAHGERMILRHRQAIDARMKQFVGEGTVRSVAPGTIFTLADHAEHDRDAIDQRQFLITAVIHRARNNLTTPPELPRPEGVTVDLYRNEIRAVRAPVPWRPLVADGHGRSIHPRPTVPGTLTAIVVGDSAGDGKPAPTHTDRDLRIRVQFPWQRGSRSASRCAHPSGADNAPANACLGVWLRVLAPVAGANWGGHFTPRPGQEVLVAFQNGNIDRPVVIGGLYNAQGQTDAAGNRIGGGTQHGTANAPAWFVGQADPAHGHRASLSGIKSQQLSASRSGQGGYNQLVFDDAPGEARIELATTEYTSRLQLGHLKQQTDNARQADRGHGAELASQAAVALRAGSGLLISADARSAGAGHHLDSREAIAQTEDAQSLIQSLADIAQKQKAGLKDESTPDKLPASVSLTHAREVLTATTSCRGSTGTAAADPNGFTATGGGTGTVTAWSEPRIQYSAPAGIAQLTPQDQILAAGNSLVIASGQDAQLIAQGNHSLAVKDGLALFTVGKAGKGPKPNTETGIHLHAASGKVSLQSQSGKTTAAADKTVTIASTDAGLTVSAKQHILATAQGAYLKIAGGNIELHAPGKVALKASMKNLTGPASAAVVLPSFPQREMPAMVETSYSQRVNVAGAIGMDPETNALYANLPYEVFDESGKRIAVGTLDDQGNTARVFTQKPEKLKFVVTSGEWMFFQDVTHG</sequence>
<dbReference type="Pfam" id="PF04717">
    <property type="entry name" value="Phage_base_V"/>
    <property type="match status" value="1"/>
</dbReference>
<feature type="domain" description="DUF2345" evidence="3">
    <location>
        <begin position="735"/>
        <end position="895"/>
    </location>
</feature>
<dbReference type="InterPro" id="IPR017847">
    <property type="entry name" value="T6SS_RhsGE_Vgr_subset"/>
</dbReference>
<dbReference type="Gene3D" id="4.10.220.110">
    <property type="match status" value="1"/>
</dbReference>
<evidence type="ECO:0000259" key="3">
    <source>
        <dbReference type="Pfam" id="PF10106"/>
    </source>
</evidence>
<dbReference type="InterPro" id="IPR006533">
    <property type="entry name" value="T6SS_Vgr_RhsGE"/>
</dbReference>
<feature type="domain" description="Gp5/Type VI secretion system Vgr protein OB-fold" evidence="2">
    <location>
        <begin position="476"/>
        <end position="520"/>
    </location>
</feature>
<dbReference type="InterPro" id="IPR006531">
    <property type="entry name" value="Gp5/Vgr_OB"/>
</dbReference>
<organism evidence="5 6">
    <name type="scientific">Aromatoleum diolicum</name>
    <dbReference type="NCBI Taxonomy" id="75796"/>
    <lineage>
        <taxon>Bacteria</taxon>
        <taxon>Pseudomonadati</taxon>
        <taxon>Pseudomonadota</taxon>
        <taxon>Betaproteobacteria</taxon>
        <taxon>Rhodocyclales</taxon>
        <taxon>Rhodocyclaceae</taxon>
        <taxon>Aromatoleum</taxon>
    </lineage>
</organism>
<feature type="domain" description="Putative type VI secretion system Rhs element associated Vgr" evidence="4">
    <location>
        <begin position="577"/>
        <end position="680"/>
    </location>
</feature>
<dbReference type="InterPro" id="IPR037026">
    <property type="entry name" value="Vgr_OB-fold_dom_sf"/>
</dbReference>
<dbReference type="SUPFAM" id="SSF69279">
    <property type="entry name" value="Phage tail proteins"/>
    <property type="match status" value="2"/>
</dbReference>
<evidence type="ECO:0000259" key="4">
    <source>
        <dbReference type="Pfam" id="PF13296"/>
    </source>
</evidence>
<comment type="caution">
    <text evidence="5">The sequence shown here is derived from an EMBL/GenBank/DDBJ whole genome shotgun (WGS) entry which is preliminary data.</text>
</comment>
<evidence type="ECO:0000313" key="6">
    <source>
        <dbReference type="Proteomes" id="UP000648984"/>
    </source>
</evidence>
<dbReference type="EMBL" id="WTVQ01000010">
    <property type="protein sequence ID" value="NMG74733.1"/>
    <property type="molecule type" value="Genomic_DNA"/>
</dbReference>
<dbReference type="Gene3D" id="2.40.50.230">
    <property type="entry name" value="Gp5 N-terminal domain"/>
    <property type="match status" value="1"/>
</dbReference>
<name>A0ABX1Q8V4_9RHOO</name>